<dbReference type="Proteomes" id="UP000239899">
    <property type="component" value="Unassembled WGS sequence"/>
</dbReference>
<dbReference type="GO" id="GO:0008410">
    <property type="term" value="F:CoA-transferase activity"/>
    <property type="evidence" value="ECO:0007669"/>
    <property type="project" value="InterPro"/>
</dbReference>
<feature type="domain" description="CBS" evidence="15">
    <location>
        <begin position="1223"/>
        <end position="1283"/>
    </location>
</feature>
<dbReference type="Gene3D" id="3.10.580.10">
    <property type="entry name" value="CBS-domain"/>
    <property type="match status" value="1"/>
</dbReference>
<dbReference type="Gene3D" id="1.10.3080.10">
    <property type="entry name" value="Clc chloride channel"/>
    <property type="match status" value="1"/>
</dbReference>
<dbReference type="InterPro" id="IPR051280">
    <property type="entry name" value="Cl-channel/antiporter"/>
</dbReference>
<feature type="compositionally biased region" description="Low complexity" evidence="14">
    <location>
        <begin position="1421"/>
        <end position="1431"/>
    </location>
</feature>
<dbReference type="InterPro" id="IPR014743">
    <property type="entry name" value="Cl-channel_core"/>
</dbReference>
<feature type="region of interest" description="Disordered" evidence="14">
    <location>
        <begin position="1546"/>
        <end position="1565"/>
    </location>
</feature>
<keyword evidence="5 13" id="KW-0812">Transmembrane</keyword>
<dbReference type="InterPro" id="IPR026888">
    <property type="entry name" value="AcetylCoA_hyd_C"/>
</dbReference>
<comment type="similarity">
    <text evidence="3">Belongs to the acetyl-CoA hydrolase/transferase family.</text>
</comment>
<feature type="transmembrane region" description="Helical" evidence="13">
    <location>
        <begin position="741"/>
        <end position="765"/>
    </location>
</feature>
<dbReference type="InterPro" id="IPR046342">
    <property type="entry name" value="CBS_dom_sf"/>
</dbReference>
<feature type="transmembrane region" description="Helical" evidence="13">
    <location>
        <begin position="530"/>
        <end position="553"/>
    </location>
</feature>
<dbReference type="SUPFAM" id="SSF100950">
    <property type="entry name" value="NagB/RpiA/CoA transferase-like"/>
    <property type="match status" value="2"/>
</dbReference>
<dbReference type="InterPro" id="IPR001807">
    <property type="entry name" value="ClC"/>
</dbReference>
<feature type="compositionally biased region" description="Acidic residues" evidence="14">
    <location>
        <begin position="1432"/>
        <end position="1446"/>
    </location>
</feature>
<evidence type="ECO:0000256" key="11">
    <source>
        <dbReference type="ARBA" id="ARBA00023214"/>
    </source>
</evidence>
<dbReference type="GO" id="GO:0016787">
    <property type="term" value="F:hydrolase activity"/>
    <property type="evidence" value="ECO:0007669"/>
    <property type="project" value="UniProtKB-KW"/>
</dbReference>
<evidence type="ECO:0000256" key="4">
    <source>
        <dbReference type="ARBA" id="ARBA00022448"/>
    </source>
</evidence>
<evidence type="ECO:0000256" key="10">
    <source>
        <dbReference type="ARBA" id="ARBA00023136"/>
    </source>
</evidence>
<evidence type="ECO:0000259" key="15">
    <source>
        <dbReference type="PROSITE" id="PS51371"/>
    </source>
</evidence>
<comment type="subcellular location">
    <subcellularLocation>
        <location evidence="1 13">Membrane</location>
        <topology evidence="1 13">Multi-pass membrane protein</topology>
    </subcellularLocation>
</comment>
<feature type="compositionally biased region" description="Basic residues" evidence="14">
    <location>
        <begin position="1555"/>
        <end position="1565"/>
    </location>
</feature>
<dbReference type="Pfam" id="PF13336">
    <property type="entry name" value="AcetylCoA_hyd_C"/>
    <property type="match status" value="1"/>
</dbReference>
<dbReference type="PROSITE" id="PS51371">
    <property type="entry name" value="CBS"/>
    <property type="match status" value="1"/>
</dbReference>
<dbReference type="InterPro" id="IPR037171">
    <property type="entry name" value="NagB/RpiA_transferase-like"/>
</dbReference>
<dbReference type="SMART" id="SM00116">
    <property type="entry name" value="CBS"/>
    <property type="match status" value="2"/>
</dbReference>
<comment type="caution">
    <text evidence="16">The sequence shown here is derived from an EMBL/GenBank/DDBJ whole genome shotgun (WGS) entry which is preliminary data.</text>
</comment>
<evidence type="ECO:0000256" key="8">
    <source>
        <dbReference type="ARBA" id="ARBA00023065"/>
    </source>
</evidence>
<keyword evidence="8 13" id="KW-0406">Ion transport</keyword>
<keyword evidence="6" id="KW-0677">Repeat</keyword>
<dbReference type="PRINTS" id="PR00762">
    <property type="entry name" value="CLCHANNEL"/>
</dbReference>
<comment type="similarity">
    <text evidence="2 13">Belongs to the chloride channel (TC 2.A.49) family.</text>
</comment>
<evidence type="ECO:0000256" key="7">
    <source>
        <dbReference type="ARBA" id="ARBA00022989"/>
    </source>
</evidence>
<feature type="compositionally biased region" description="Low complexity" evidence="14">
    <location>
        <begin position="1447"/>
        <end position="1472"/>
    </location>
</feature>
<name>A0A2P6TT49_CHLSO</name>
<evidence type="ECO:0000256" key="5">
    <source>
        <dbReference type="ARBA" id="ARBA00022692"/>
    </source>
</evidence>
<accession>A0A2P6TT49</accession>
<evidence type="ECO:0000256" key="14">
    <source>
        <dbReference type="SAM" id="MobiDB-lite"/>
    </source>
</evidence>
<keyword evidence="9 12" id="KW-0129">CBS domain</keyword>
<feature type="transmembrane region" description="Helical" evidence="13">
    <location>
        <begin position="666"/>
        <end position="689"/>
    </location>
</feature>
<keyword evidence="10 13" id="KW-0472">Membrane</keyword>
<dbReference type="Gene3D" id="3.40.1080.10">
    <property type="entry name" value="Glutaconate Coenzyme A-transferase"/>
    <property type="match status" value="1"/>
</dbReference>
<dbReference type="SUPFAM" id="SSF81340">
    <property type="entry name" value="Clc chloride channel"/>
    <property type="match status" value="1"/>
</dbReference>
<dbReference type="EMBL" id="LHPG02000007">
    <property type="protein sequence ID" value="PRW57241.1"/>
    <property type="molecule type" value="Genomic_DNA"/>
</dbReference>
<dbReference type="InterPro" id="IPR003702">
    <property type="entry name" value="ActCoA_hydro_N"/>
</dbReference>
<dbReference type="Gene3D" id="3.30.750.70">
    <property type="entry name" value="4-hydroxybutyrate coenzyme like domains"/>
    <property type="match status" value="1"/>
</dbReference>
<gene>
    <name evidence="16" type="ORF">C2E21_4222</name>
</gene>
<dbReference type="Pfam" id="PF00654">
    <property type="entry name" value="Voltage_CLC"/>
    <property type="match status" value="1"/>
</dbReference>
<evidence type="ECO:0000256" key="12">
    <source>
        <dbReference type="PROSITE-ProRule" id="PRU00703"/>
    </source>
</evidence>
<dbReference type="GO" id="GO:0005254">
    <property type="term" value="F:chloride channel activity"/>
    <property type="evidence" value="ECO:0007669"/>
    <property type="project" value="UniProtKB-UniRule"/>
</dbReference>
<dbReference type="InterPro" id="IPR000644">
    <property type="entry name" value="CBS_dom"/>
</dbReference>
<evidence type="ECO:0000256" key="13">
    <source>
        <dbReference type="RuleBase" id="RU361221"/>
    </source>
</evidence>
<dbReference type="InterPro" id="IPR038460">
    <property type="entry name" value="AcetylCoA_hyd_C_sf"/>
</dbReference>
<feature type="region of interest" description="Disordered" evidence="14">
    <location>
        <begin position="1335"/>
        <end position="1472"/>
    </location>
</feature>
<evidence type="ECO:0000256" key="6">
    <source>
        <dbReference type="ARBA" id="ARBA00022737"/>
    </source>
</evidence>
<feature type="transmembrane region" description="Helical" evidence="13">
    <location>
        <begin position="559"/>
        <end position="582"/>
    </location>
</feature>
<dbReference type="PANTHER" id="PTHR11689:SF161">
    <property type="entry name" value="CHLORIDE CHANNEL PROTEIN"/>
    <property type="match status" value="1"/>
</dbReference>
<evidence type="ECO:0000256" key="1">
    <source>
        <dbReference type="ARBA" id="ARBA00004141"/>
    </source>
</evidence>
<proteinExistence type="inferred from homology"/>
<protein>
    <recommendedName>
        <fullName evidence="13">Chloride channel protein</fullName>
    </recommendedName>
</protein>
<feature type="transmembrane region" description="Helical" evidence="13">
    <location>
        <begin position="898"/>
        <end position="918"/>
    </location>
</feature>
<keyword evidence="11 13" id="KW-0868">Chloride</keyword>
<evidence type="ECO:0000313" key="17">
    <source>
        <dbReference type="Proteomes" id="UP000239899"/>
    </source>
</evidence>
<evidence type="ECO:0000313" key="16">
    <source>
        <dbReference type="EMBL" id="PRW57241.1"/>
    </source>
</evidence>
<reference evidence="16 17" key="1">
    <citation type="journal article" date="2018" name="Plant J.">
        <title>Genome sequences of Chlorella sorokiniana UTEX 1602 and Micractinium conductrix SAG 241.80: implications to maltose excretion by a green alga.</title>
        <authorList>
            <person name="Arriola M.B."/>
            <person name="Velmurugan N."/>
            <person name="Zhang Y."/>
            <person name="Plunkett M.H."/>
            <person name="Hondzo H."/>
            <person name="Barney B.M."/>
        </authorList>
    </citation>
    <scope>NUCLEOTIDE SEQUENCE [LARGE SCALE GENOMIC DNA]</scope>
    <source>
        <strain evidence="17">UTEX 1602</strain>
    </source>
</reference>
<dbReference type="STRING" id="3076.A0A2P6TT49"/>
<keyword evidence="7 13" id="KW-1133">Transmembrane helix</keyword>
<dbReference type="PANTHER" id="PTHR11689">
    <property type="entry name" value="CHLORIDE CHANNEL PROTEIN CLC FAMILY MEMBER"/>
    <property type="match status" value="1"/>
</dbReference>
<sequence length="1662" mass="173616">MARGRQLSGSELVHLLTLGPAPYVQPPHSDHFHHTALFIGPNVRTAVADGRAGYLPVFLHEIPRLLRYSEAGVDVALIQVSPPDAHGFVSLGVSVDVVLAACLSARTILAEVNPHMPRTHGNAFVPVEAIDYFVRNDRPLPELTNGPIDEVSAAIGRNVAALIPNGACLQVGIGKIPDAVCASLRQHEDLGAHTEVLTDGVAELAQRGVVNCSAKTFMHGKVVATLALGTRRLYDWMDDNPMLSMHPTDFTNDPQTIARNDRMAAVNAALAVDLTGQVAADTLPGRGTFYSGIGGQVDFIRGAARSRGGVPVIALPSTAAGGAASRIMPDLGQGGAVVTSRGDVHWVVTEYGAVQLWGKTIGQRAAALIDIAHPKFRDELTAYARERRWLTPASLPGLRGRRAGSQALSQEFRGHGIELHGGVESLDYESVVNSVSLRHQQEQAADERRHVYGYSGATLTKLIATVCSGVAIGLTAAALQLAVDVASRRRNALLDRLLDAEPPTGPDSYGASLASLTTPLLLGGGNLLRFFGALAGLSVGIVLLLTLVVALWAPKAAGGGVALVMAFLNGNAIQGLLGWKVYVTKAFGTALARLAGLALGIEGPMIHLGACVASMLCHAEHAVYRWANLHRRGGQGPLERAASAAGMLPNPAAEEYLFKNSDHRELVSAGAAAGLAAAFGAPIGGVLFALEEATSVWSRKLAWRCFLACFSAVFTAAQLHPRMRSGMLSFTGAYSLTNLQWLLQLPFLILASAGGGLLGSGFNLLKRKAQLWRQRRPGLLWRLVEGAAVALVTAGTITLLPAAVGTCLQLPEAWDPEDVVRHGCPAGYYNDLATGLQGSAVWVIRSLLSLGSEAEPLADQMCTLAQPCYYTLASLAALVASYLGLFFLASTLIVPGGLFMPCILIGSAFGALLSLLLLQVLPSALDLQPGVYAVVGATAMLGATFRSSISLVVIVVEGTRGIELLFGVILAVIVSNWVAHHVHPDGLYEAELESQDGSVFYLRQEAPHALRSKTAEDICASPVVGLGPVERVSTVLQVLRDTTHSGFPVLASSPKGGYASQRASLDGGGRGGQRGSFEGCASREGPQDSLNGGGRSSGRLQGFVLRSQLLVLLRHGAFCDEQGRYACALARQNAAAFEEALAYEMQAAAQSSAYGYRTVDVGQGRLGPATSLGPAGAGFPTLDDASLRRSIPEAAVLDAAADAAAARVADGGGAAYLNLVPFMNLAVTTVRPTTPADRVHHLFLALSLRHLCVVDWQSRCRGIITRKDLDHAAGTGPWRAAPLAPSPHRSPPGSAGGASPAGSVWSYEGIVRSLAAPPRRILEAFTQRFSPQLQSGLAGSTGSGSFRQATGSLLSSSPRPGVAVHHSASAPSGHKSKARHSGSGSPKLSAEVLREHDAAAAAAAAPGGSGDRAHSRRAPHSPSTLSSSDSLDSMEEWSIWDDDESEGSSVESVEEPAAAAAPRTPAAARTAPAAAPVPAKLASAAARTVPVSVQHVPTPPGQQTSVADQVLPDELAAVAADQEEKEALAGATLASGTAAATAATSEAAGEVSAAGRRKHGKKHKKPWLNRKIEAMIKPYSSKYAGVGVMIYKGFSRMGQRMERSSAVLGKQLNSAIRRSGAEAVAEAEGLLKKWVKFFGVLIFLTIALMPLPSVHVTMVAGA</sequence>
<feature type="compositionally biased region" description="Polar residues" evidence="14">
    <location>
        <begin position="1335"/>
        <end position="1358"/>
    </location>
</feature>
<keyword evidence="17" id="KW-1185">Reference proteome</keyword>
<feature type="transmembrane region" description="Helical" evidence="13">
    <location>
        <begin position="869"/>
        <end position="892"/>
    </location>
</feature>
<feature type="transmembrane region" description="Helical" evidence="13">
    <location>
        <begin position="962"/>
        <end position="979"/>
    </location>
</feature>
<evidence type="ECO:0000256" key="3">
    <source>
        <dbReference type="ARBA" id="ARBA00009632"/>
    </source>
</evidence>
<dbReference type="GO" id="GO:0016020">
    <property type="term" value="C:membrane"/>
    <property type="evidence" value="ECO:0007669"/>
    <property type="project" value="UniProtKB-SubCell"/>
</dbReference>
<feature type="transmembrane region" description="Helical" evidence="13">
    <location>
        <begin position="930"/>
        <end position="956"/>
    </location>
</feature>
<organism evidence="16 17">
    <name type="scientific">Chlorella sorokiniana</name>
    <name type="common">Freshwater green alga</name>
    <dbReference type="NCBI Taxonomy" id="3076"/>
    <lineage>
        <taxon>Eukaryota</taxon>
        <taxon>Viridiplantae</taxon>
        <taxon>Chlorophyta</taxon>
        <taxon>core chlorophytes</taxon>
        <taxon>Trebouxiophyceae</taxon>
        <taxon>Chlorellales</taxon>
        <taxon>Chlorellaceae</taxon>
        <taxon>Chlorella clade</taxon>
        <taxon>Chlorella</taxon>
    </lineage>
</organism>
<keyword evidence="4 13" id="KW-0813">Transport</keyword>
<dbReference type="Pfam" id="PF02550">
    <property type="entry name" value="AcetylCoA_hydro"/>
    <property type="match status" value="1"/>
</dbReference>
<dbReference type="Gene3D" id="3.40.1080.20">
    <property type="entry name" value="Acetyl-CoA hydrolase/transferase C-terminal domain"/>
    <property type="match status" value="1"/>
</dbReference>
<dbReference type="SUPFAM" id="SSF54631">
    <property type="entry name" value="CBS-domain pair"/>
    <property type="match status" value="1"/>
</dbReference>
<evidence type="ECO:0000256" key="2">
    <source>
        <dbReference type="ARBA" id="ARBA00009476"/>
    </source>
</evidence>
<dbReference type="Pfam" id="PF00571">
    <property type="entry name" value="CBS"/>
    <property type="match status" value="1"/>
</dbReference>
<feature type="transmembrane region" description="Helical" evidence="13">
    <location>
        <begin position="701"/>
        <end position="721"/>
    </location>
</feature>
<feature type="transmembrane region" description="Helical" evidence="13">
    <location>
        <begin position="1637"/>
        <end position="1660"/>
    </location>
</feature>
<evidence type="ECO:0000256" key="9">
    <source>
        <dbReference type="ARBA" id="ARBA00023122"/>
    </source>
</evidence>
<feature type="region of interest" description="Disordered" evidence="14">
    <location>
        <begin position="1274"/>
        <end position="1299"/>
    </location>
</feature>
<dbReference type="OrthoDB" id="428525at2759"/>
<feature type="transmembrane region" description="Helical" evidence="13">
    <location>
        <begin position="786"/>
        <end position="808"/>
    </location>
</feature>
<feature type="region of interest" description="Disordered" evidence="14">
    <location>
        <begin position="1053"/>
        <end position="1095"/>
    </location>
</feature>